<keyword evidence="2" id="KW-1185">Reference proteome</keyword>
<dbReference type="Proteomes" id="UP001589833">
    <property type="component" value="Unassembled WGS sequence"/>
</dbReference>
<organism evidence="1 2">
    <name type="scientific">Halalkalibacter alkalisediminis</name>
    <dbReference type="NCBI Taxonomy" id="935616"/>
    <lineage>
        <taxon>Bacteria</taxon>
        <taxon>Bacillati</taxon>
        <taxon>Bacillota</taxon>
        <taxon>Bacilli</taxon>
        <taxon>Bacillales</taxon>
        <taxon>Bacillaceae</taxon>
        <taxon>Halalkalibacter</taxon>
    </lineage>
</organism>
<sequence>MDNIREFTIKNHFLVEIDNAGVESTNKLKTWSWDIYIAANDQQEFRGKALAPGQGVEVPWTTLEKQDVLAEMIEHCEKLMPKQP</sequence>
<dbReference type="EMBL" id="JBHLTR010000013">
    <property type="protein sequence ID" value="MFC0559439.1"/>
    <property type="molecule type" value="Genomic_DNA"/>
</dbReference>
<evidence type="ECO:0000313" key="2">
    <source>
        <dbReference type="Proteomes" id="UP001589833"/>
    </source>
</evidence>
<name>A0ABV6NF88_9BACI</name>
<proteinExistence type="predicted"/>
<reference evidence="1 2" key="1">
    <citation type="submission" date="2024-09" db="EMBL/GenBank/DDBJ databases">
        <authorList>
            <person name="Sun Q."/>
            <person name="Mori K."/>
        </authorList>
    </citation>
    <scope>NUCLEOTIDE SEQUENCE [LARGE SCALE GENOMIC DNA]</scope>
    <source>
        <strain evidence="1 2">NCAIM B.02301</strain>
    </source>
</reference>
<gene>
    <name evidence="1" type="ORF">ACFFH4_10300</name>
</gene>
<comment type="caution">
    <text evidence="1">The sequence shown here is derived from an EMBL/GenBank/DDBJ whole genome shotgun (WGS) entry which is preliminary data.</text>
</comment>
<dbReference type="RefSeq" id="WP_273841600.1">
    <property type="nucleotide sequence ID" value="NZ_JAQQWT010000004.1"/>
</dbReference>
<accession>A0ABV6NF88</accession>
<evidence type="ECO:0000313" key="1">
    <source>
        <dbReference type="EMBL" id="MFC0559439.1"/>
    </source>
</evidence>
<protein>
    <submittedName>
        <fullName evidence="1">Uncharacterized protein</fullName>
    </submittedName>
</protein>